<dbReference type="PANTHER" id="PTHR43877:SF1">
    <property type="entry name" value="ACETYLTRANSFERASE"/>
    <property type="match status" value="1"/>
</dbReference>
<dbReference type="Gene3D" id="3.40.630.30">
    <property type="match status" value="1"/>
</dbReference>
<dbReference type="InterPro" id="IPR016181">
    <property type="entry name" value="Acyl_CoA_acyltransferase"/>
</dbReference>
<dbReference type="OrthoDB" id="143110at2"/>
<dbReference type="Proteomes" id="UP000078263">
    <property type="component" value="Chromosome"/>
</dbReference>
<sequence>MIYRPLTPADAPALAQLGADTFVAAFGTLYTPQDLAKFLDEVYSPDAVAREIAGGQCRYRLVEDDGALVAFCKLRHPTKFTDHSDAVDPIELAQLYALPGYTGTGVGAQLMDWTLETARSRGHDAVLLSVYAENHGAQRFYQRYGFQKIADITFKVGDHYDPEYLYELKL</sequence>
<name>A0A192D3M8_9SPHN</name>
<keyword evidence="2" id="KW-0012">Acyltransferase</keyword>
<dbReference type="InterPro" id="IPR050832">
    <property type="entry name" value="Bact_Acetyltransf"/>
</dbReference>
<dbReference type="AlphaFoldDB" id="A0A192D3M8"/>
<dbReference type="STRING" id="1112.A9D12_06885"/>
<reference evidence="4 5" key="1">
    <citation type="submission" date="2016-05" db="EMBL/GenBank/DDBJ databases">
        <title>Compelete Genome Sequence of Bacteriochlorophyll-Synthesizing Bacterium Porphyrobacter neustonensis DSM 9434.</title>
        <authorList>
            <person name="Shi X.-L."/>
            <person name="Wu Y.-H."/>
            <person name="Cheng H."/>
            <person name="Xu L."/>
            <person name="Zhang X.-Q."/>
            <person name="Wang C.-S."/>
            <person name="Xu X.-W."/>
        </authorList>
    </citation>
    <scope>NUCLEOTIDE SEQUENCE [LARGE SCALE GENOMIC DNA]</scope>
    <source>
        <strain evidence="4 5">DSM 9434</strain>
    </source>
</reference>
<accession>A0A192D3M8</accession>
<protein>
    <submittedName>
        <fullName evidence="4">Acetyltransferase</fullName>
    </submittedName>
</protein>
<dbReference type="InterPro" id="IPR000182">
    <property type="entry name" value="GNAT_dom"/>
</dbReference>
<dbReference type="SUPFAM" id="SSF55729">
    <property type="entry name" value="Acyl-CoA N-acyltransferases (Nat)"/>
    <property type="match status" value="1"/>
</dbReference>
<dbReference type="PROSITE" id="PS51186">
    <property type="entry name" value="GNAT"/>
    <property type="match status" value="1"/>
</dbReference>
<organism evidence="4 5">
    <name type="scientific">Erythrobacter neustonensis</name>
    <dbReference type="NCBI Taxonomy" id="1112"/>
    <lineage>
        <taxon>Bacteria</taxon>
        <taxon>Pseudomonadati</taxon>
        <taxon>Pseudomonadota</taxon>
        <taxon>Alphaproteobacteria</taxon>
        <taxon>Sphingomonadales</taxon>
        <taxon>Erythrobacteraceae</taxon>
        <taxon>Erythrobacter/Porphyrobacter group</taxon>
        <taxon>Erythrobacter</taxon>
    </lineage>
</organism>
<evidence type="ECO:0000259" key="3">
    <source>
        <dbReference type="PROSITE" id="PS51186"/>
    </source>
</evidence>
<dbReference type="CDD" id="cd04301">
    <property type="entry name" value="NAT_SF"/>
    <property type="match status" value="1"/>
</dbReference>
<dbReference type="Pfam" id="PF00583">
    <property type="entry name" value="Acetyltransf_1"/>
    <property type="match status" value="1"/>
</dbReference>
<keyword evidence="5" id="KW-1185">Reference proteome</keyword>
<feature type="domain" description="N-acetyltransferase" evidence="3">
    <location>
        <begin position="1"/>
        <end position="170"/>
    </location>
</feature>
<dbReference type="GO" id="GO:0016747">
    <property type="term" value="F:acyltransferase activity, transferring groups other than amino-acyl groups"/>
    <property type="evidence" value="ECO:0007669"/>
    <property type="project" value="InterPro"/>
</dbReference>
<dbReference type="PANTHER" id="PTHR43877">
    <property type="entry name" value="AMINOALKYLPHOSPHONATE N-ACETYLTRANSFERASE-RELATED-RELATED"/>
    <property type="match status" value="1"/>
</dbReference>
<dbReference type="RefSeq" id="WP_068350625.1">
    <property type="nucleotide sequence ID" value="NZ_CP016033.1"/>
</dbReference>
<evidence type="ECO:0000256" key="2">
    <source>
        <dbReference type="ARBA" id="ARBA00023315"/>
    </source>
</evidence>
<proteinExistence type="predicted"/>
<evidence type="ECO:0000256" key="1">
    <source>
        <dbReference type="ARBA" id="ARBA00022679"/>
    </source>
</evidence>
<evidence type="ECO:0000313" key="4">
    <source>
        <dbReference type="EMBL" id="ANK12715.1"/>
    </source>
</evidence>
<gene>
    <name evidence="4" type="ORF">A9D12_06885</name>
</gene>
<dbReference type="KEGG" id="pns:A9D12_06885"/>
<evidence type="ECO:0000313" key="5">
    <source>
        <dbReference type="Proteomes" id="UP000078263"/>
    </source>
</evidence>
<keyword evidence="1 4" id="KW-0808">Transferase</keyword>
<dbReference type="EMBL" id="CP016033">
    <property type="protein sequence ID" value="ANK12715.1"/>
    <property type="molecule type" value="Genomic_DNA"/>
</dbReference>